<evidence type="ECO:0000313" key="1">
    <source>
        <dbReference type="EMBL" id="CAG8841253.1"/>
    </source>
</evidence>
<sequence length="52" mass="5975">AQWYHSINDPIILDELSIIIKKLLDKKAVGPQAVSNEMLKHLDEYALNIMLQ</sequence>
<dbReference type="Proteomes" id="UP000789901">
    <property type="component" value="Unassembled WGS sequence"/>
</dbReference>
<organism evidence="1 2">
    <name type="scientific">Gigaspora margarita</name>
    <dbReference type="NCBI Taxonomy" id="4874"/>
    <lineage>
        <taxon>Eukaryota</taxon>
        <taxon>Fungi</taxon>
        <taxon>Fungi incertae sedis</taxon>
        <taxon>Mucoromycota</taxon>
        <taxon>Glomeromycotina</taxon>
        <taxon>Glomeromycetes</taxon>
        <taxon>Diversisporales</taxon>
        <taxon>Gigasporaceae</taxon>
        <taxon>Gigaspora</taxon>
    </lineage>
</organism>
<feature type="non-terminal residue" evidence="1">
    <location>
        <position position="1"/>
    </location>
</feature>
<keyword evidence="2" id="KW-1185">Reference proteome</keyword>
<comment type="caution">
    <text evidence="1">The sequence shown here is derived from an EMBL/GenBank/DDBJ whole genome shotgun (WGS) entry which is preliminary data.</text>
</comment>
<dbReference type="EMBL" id="CAJVQB010065315">
    <property type="protein sequence ID" value="CAG8841253.1"/>
    <property type="molecule type" value="Genomic_DNA"/>
</dbReference>
<evidence type="ECO:0000313" key="2">
    <source>
        <dbReference type="Proteomes" id="UP000789901"/>
    </source>
</evidence>
<proteinExistence type="predicted"/>
<gene>
    <name evidence="1" type="ORF">GMARGA_LOCUS35328</name>
</gene>
<protein>
    <submittedName>
        <fullName evidence="1">39019_t:CDS:1</fullName>
    </submittedName>
</protein>
<accession>A0ABN7WUV2</accession>
<feature type="non-terminal residue" evidence="1">
    <location>
        <position position="52"/>
    </location>
</feature>
<reference evidence="1 2" key="1">
    <citation type="submission" date="2021-06" db="EMBL/GenBank/DDBJ databases">
        <authorList>
            <person name="Kallberg Y."/>
            <person name="Tangrot J."/>
            <person name="Rosling A."/>
        </authorList>
    </citation>
    <scope>NUCLEOTIDE SEQUENCE [LARGE SCALE GENOMIC DNA]</scope>
    <source>
        <strain evidence="1 2">120-4 pot B 10/14</strain>
    </source>
</reference>
<name>A0ABN7WUV2_GIGMA</name>